<organism evidence="2 3">
    <name type="scientific">Clitoria ternatea</name>
    <name type="common">Butterfly pea</name>
    <dbReference type="NCBI Taxonomy" id="43366"/>
    <lineage>
        <taxon>Eukaryota</taxon>
        <taxon>Viridiplantae</taxon>
        <taxon>Streptophyta</taxon>
        <taxon>Embryophyta</taxon>
        <taxon>Tracheophyta</taxon>
        <taxon>Spermatophyta</taxon>
        <taxon>Magnoliopsida</taxon>
        <taxon>eudicotyledons</taxon>
        <taxon>Gunneridae</taxon>
        <taxon>Pentapetalae</taxon>
        <taxon>rosids</taxon>
        <taxon>fabids</taxon>
        <taxon>Fabales</taxon>
        <taxon>Fabaceae</taxon>
        <taxon>Papilionoideae</taxon>
        <taxon>50 kb inversion clade</taxon>
        <taxon>NPAAA clade</taxon>
        <taxon>indigoferoid/millettioid clade</taxon>
        <taxon>Phaseoleae</taxon>
        <taxon>Clitoria</taxon>
    </lineage>
</organism>
<gene>
    <name evidence="2" type="ORF">RJT34_19862</name>
</gene>
<sequence length="90" mass="10059">MGMVDLASRSVGLHVVIELLGSIAFIVLSFNIPIFDSVMKCHSVKAWMNSAFADLRLGYNMSKHLLWYPIFNLGTHQSCLMVFPNDSTPL</sequence>
<keyword evidence="3" id="KW-1185">Reference proteome</keyword>
<name>A0AAN9IS95_CLITE</name>
<dbReference type="EMBL" id="JAYKXN010000005">
    <property type="protein sequence ID" value="KAK7285103.1"/>
    <property type="molecule type" value="Genomic_DNA"/>
</dbReference>
<feature type="transmembrane region" description="Helical" evidence="1">
    <location>
        <begin position="12"/>
        <end position="35"/>
    </location>
</feature>
<keyword evidence="1" id="KW-0812">Transmembrane</keyword>
<keyword evidence="1" id="KW-1133">Transmembrane helix</keyword>
<accession>A0AAN9IS95</accession>
<dbReference type="Proteomes" id="UP001359559">
    <property type="component" value="Unassembled WGS sequence"/>
</dbReference>
<evidence type="ECO:0000313" key="2">
    <source>
        <dbReference type="EMBL" id="KAK7285103.1"/>
    </source>
</evidence>
<comment type="caution">
    <text evidence="2">The sequence shown here is derived from an EMBL/GenBank/DDBJ whole genome shotgun (WGS) entry which is preliminary data.</text>
</comment>
<evidence type="ECO:0000256" key="1">
    <source>
        <dbReference type="SAM" id="Phobius"/>
    </source>
</evidence>
<protein>
    <submittedName>
        <fullName evidence="2">Uncharacterized protein</fullName>
    </submittedName>
</protein>
<reference evidence="2 3" key="1">
    <citation type="submission" date="2024-01" db="EMBL/GenBank/DDBJ databases">
        <title>The genomes of 5 underutilized Papilionoideae crops provide insights into root nodulation and disease resistance.</title>
        <authorList>
            <person name="Yuan L."/>
        </authorList>
    </citation>
    <scope>NUCLEOTIDE SEQUENCE [LARGE SCALE GENOMIC DNA]</scope>
    <source>
        <strain evidence="2">LY-2023</strain>
        <tissue evidence="2">Leaf</tissue>
    </source>
</reference>
<dbReference type="AlphaFoldDB" id="A0AAN9IS95"/>
<keyword evidence="1" id="KW-0472">Membrane</keyword>
<proteinExistence type="predicted"/>
<evidence type="ECO:0000313" key="3">
    <source>
        <dbReference type="Proteomes" id="UP001359559"/>
    </source>
</evidence>